<organism evidence="2 3">
    <name type="scientific">Tanacetum coccineum</name>
    <dbReference type="NCBI Taxonomy" id="301880"/>
    <lineage>
        <taxon>Eukaryota</taxon>
        <taxon>Viridiplantae</taxon>
        <taxon>Streptophyta</taxon>
        <taxon>Embryophyta</taxon>
        <taxon>Tracheophyta</taxon>
        <taxon>Spermatophyta</taxon>
        <taxon>Magnoliopsida</taxon>
        <taxon>eudicotyledons</taxon>
        <taxon>Gunneridae</taxon>
        <taxon>Pentapetalae</taxon>
        <taxon>asterids</taxon>
        <taxon>campanulids</taxon>
        <taxon>Asterales</taxon>
        <taxon>Asteraceae</taxon>
        <taxon>Asteroideae</taxon>
        <taxon>Anthemideae</taxon>
        <taxon>Anthemidinae</taxon>
        <taxon>Tanacetum</taxon>
    </lineage>
</organism>
<evidence type="ECO:0000256" key="1">
    <source>
        <dbReference type="SAM" id="MobiDB-lite"/>
    </source>
</evidence>
<reference evidence="2" key="1">
    <citation type="journal article" date="2022" name="Int. J. Mol. Sci.">
        <title>Draft Genome of Tanacetum Coccineum: Genomic Comparison of Closely Related Tanacetum-Family Plants.</title>
        <authorList>
            <person name="Yamashiro T."/>
            <person name="Shiraishi A."/>
            <person name="Nakayama K."/>
            <person name="Satake H."/>
        </authorList>
    </citation>
    <scope>NUCLEOTIDE SEQUENCE</scope>
</reference>
<protein>
    <submittedName>
        <fullName evidence="2">Retrovirus-related pol polyprotein from transposon TNT 1-94</fullName>
    </submittedName>
</protein>
<dbReference type="EMBL" id="BQNB010011584">
    <property type="protein sequence ID" value="GJS92480.1"/>
    <property type="molecule type" value="Genomic_DNA"/>
</dbReference>
<evidence type="ECO:0000313" key="3">
    <source>
        <dbReference type="Proteomes" id="UP001151760"/>
    </source>
</evidence>
<keyword evidence="3" id="KW-1185">Reference proteome</keyword>
<proteinExistence type="predicted"/>
<evidence type="ECO:0000313" key="2">
    <source>
        <dbReference type="EMBL" id="GJS92480.1"/>
    </source>
</evidence>
<name>A0ABQ4ZRC7_9ASTR</name>
<feature type="region of interest" description="Disordered" evidence="1">
    <location>
        <begin position="1"/>
        <end position="56"/>
    </location>
</feature>
<dbReference type="Proteomes" id="UP001151760">
    <property type="component" value="Unassembled WGS sequence"/>
</dbReference>
<feature type="compositionally biased region" description="Basic and acidic residues" evidence="1">
    <location>
        <begin position="34"/>
        <end position="43"/>
    </location>
</feature>
<feature type="region of interest" description="Disordered" evidence="1">
    <location>
        <begin position="83"/>
        <end position="105"/>
    </location>
</feature>
<accession>A0ABQ4ZRC7</accession>
<reference evidence="2" key="2">
    <citation type="submission" date="2022-01" db="EMBL/GenBank/DDBJ databases">
        <authorList>
            <person name="Yamashiro T."/>
            <person name="Shiraishi A."/>
            <person name="Satake H."/>
            <person name="Nakayama K."/>
        </authorList>
    </citation>
    <scope>NUCLEOTIDE SEQUENCE</scope>
</reference>
<feature type="compositionally biased region" description="Acidic residues" evidence="1">
    <location>
        <begin position="44"/>
        <end position="56"/>
    </location>
</feature>
<feature type="compositionally biased region" description="Low complexity" evidence="1">
    <location>
        <begin position="83"/>
        <end position="92"/>
    </location>
</feature>
<dbReference type="InterPro" id="IPR036875">
    <property type="entry name" value="Znf_CCHC_sf"/>
</dbReference>
<comment type="caution">
    <text evidence="2">The sequence shown here is derived from an EMBL/GenBank/DDBJ whole genome shotgun (WGS) entry which is preliminary data.</text>
</comment>
<sequence length="138" mass="15545">MESQGDEMILENDGVVSKTTTKEKVKSLALKAKVTREQTSDDSDRQDESDEDVNKEEEAEAFNLLAWNFCKFFRKDNQFGRGNRFGNGTNRFGKGRGNSFRNKGGESLKPKGACYNYGIEGHFASECRKPKENKAFIG</sequence>
<feature type="compositionally biased region" description="Acidic residues" evidence="1">
    <location>
        <begin position="1"/>
        <end position="10"/>
    </location>
</feature>
<dbReference type="SUPFAM" id="SSF57756">
    <property type="entry name" value="Retrovirus zinc finger-like domains"/>
    <property type="match status" value="1"/>
</dbReference>
<gene>
    <name evidence="2" type="ORF">Tco_0799448</name>
</gene>